<dbReference type="CDD" id="cd02440">
    <property type="entry name" value="AdoMet_MTases"/>
    <property type="match status" value="1"/>
</dbReference>
<protein>
    <submittedName>
        <fullName evidence="3">Mythl transferase</fullName>
    </submittedName>
</protein>
<evidence type="ECO:0000256" key="1">
    <source>
        <dbReference type="SAM" id="MobiDB-lite"/>
    </source>
</evidence>
<name>A0AB74UL84_9VIRU</name>
<dbReference type="GO" id="GO:0016740">
    <property type="term" value="F:transferase activity"/>
    <property type="evidence" value="ECO:0007669"/>
    <property type="project" value="UniProtKB-KW"/>
</dbReference>
<evidence type="ECO:0000259" key="2">
    <source>
        <dbReference type="Pfam" id="PF13649"/>
    </source>
</evidence>
<reference evidence="3" key="1">
    <citation type="submission" date="2024-02" db="EMBL/GenBank/DDBJ databases">
        <title>Novel Polymycoviruses Are Encapsidated in Filamentous Virions.</title>
        <authorList>
            <person name="Han Z."/>
            <person name="Jiang J."/>
            <person name="Xu W."/>
        </authorList>
    </citation>
    <scope>NUCLEOTIDE SEQUENCE</scope>
    <source>
        <strain evidence="3">PcsPmV1-dsRNA3</strain>
    </source>
</reference>
<feature type="domain" description="Methyltransferase" evidence="2">
    <location>
        <begin position="130"/>
        <end position="236"/>
    </location>
</feature>
<dbReference type="InterPro" id="IPR041698">
    <property type="entry name" value="Methyltransf_25"/>
</dbReference>
<dbReference type="SUPFAM" id="SSF53335">
    <property type="entry name" value="S-adenosyl-L-methionine-dependent methyltransferases"/>
    <property type="match status" value="1"/>
</dbReference>
<organism evidence="3">
    <name type="scientific">Pseudopestalotiopsis camelliae-sinensis polymycovirus 1</name>
    <dbReference type="NCBI Taxonomy" id="3367397"/>
    <lineage>
        <taxon>Viruses</taxon>
        <taxon>Riboviria</taxon>
        <taxon>Riboviria incertae sedis</taxon>
        <taxon>Polymycoviridae</taxon>
        <taxon>Polymycovirus</taxon>
    </lineage>
</organism>
<evidence type="ECO:0000313" key="3">
    <source>
        <dbReference type="EMBL" id="XHV10071.1"/>
    </source>
</evidence>
<dbReference type="InterPro" id="IPR029063">
    <property type="entry name" value="SAM-dependent_MTases_sf"/>
</dbReference>
<proteinExistence type="predicted"/>
<keyword evidence="3" id="KW-0808">Transferase</keyword>
<dbReference type="Pfam" id="PF13649">
    <property type="entry name" value="Methyltransf_25"/>
    <property type="match status" value="1"/>
</dbReference>
<dbReference type="Gene3D" id="3.40.50.150">
    <property type="entry name" value="Vaccinia Virus protein VP39"/>
    <property type="match status" value="1"/>
</dbReference>
<sequence length="614" mass="66346">MQRKRNPTSVPRPPRPTARRASSSGSSSRAGSDASGFHTLALSSRSRTSAVRRFETSMGADVELPYTLFEFGFPPTRTRALTPSRQFVDPAGIAFMASPAGAQLRATEHQYNVLLRQFMTRSVRVASTDVLVLGCGSSREILPLLQRGVRSVTFVDLSQPALDKLSQNLDEAGLTASVDVEYVCMDAWLFLGLLEGQQFDIVLATKCIGLILGTDPRNRDVPTLLDMVDDVLRDDGSFFCDHQVAFSRPGDEGRPLADVCPPDLLDLATIAGRYSADVCFHLDGHVHSLIEVASIGMPSAEHGVQSWQIFHFRSSIRDSTPRRVHLSPYVPRAPRELPMPVFSPPDPVVEAMMPVNARGAKRVPTVNDVHAHDVGTTRVKFDGTPGILVLSESDGLFQSPAASFGLSLPVSVSPPLVLMAELVTTGPSTCVIAVVGLLAVGETPSDPLDYRALQSIVPVLDTLLTAGIFPSVREHVRCVRGNFVELRGDRGALVRLPVDGVQLSTCGRDGIFVKTAEMSTADLVPSEAPALLRDAYLAAGLQVDSLVVDIGHGDGVFEYARVPGTDTWRRERHRFDKTFSDKPGAVVQTVMASKFGEKCGIVGTVESALDRVTR</sequence>
<dbReference type="EMBL" id="PP359407">
    <property type="protein sequence ID" value="XHV10071.1"/>
    <property type="molecule type" value="Genomic_RNA"/>
</dbReference>
<feature type="compositionally biased region" description="Low complexity" evidence="1">
    <location>
        <begin position="19"/>
        <end position="36"/>
    </location>
</feature>
<feature type="region of interest" description="Disordered" evidence="1">
    <location>
        <begin position="1"/>
        <end position="39"/>
    </location>
</feature>
<accession>A0AB74UL84</accession>